<name>E1X5N6_HALMS</name>
<sequence length="91" mass="10234">MTSYKCDLKVNKIQTHKIRRSCMSNSNETIHITDSAQKLESKSINKANKRSAAPSISLKPSRSFGRVKSLRPRTAVGIRKNTLSIEEFQGK</sequence>
<keyword evidence="2" id="KW-1185">Reference proteome</keyword>
<organism evidence="1 2">
    <name type="scientific">Halobacteriovorax marinus (strain ATCC BAA-682 / DSM 15412 / SJ)</name>
    <name type="common">Bacteriovorax marinus</name>
    <dbReference type="NCBI Taxonomy" id="862908"/>
    <lineage>
        <taxon>Bacteria</taxon>
        <taxon>Pseudomonadati</taxon>
        <taxon>Bdellovibrionota</taxon>
        <taxon>Bacteriovoracia</taxon>
        <taxon>Bacteriovoracales</taxon>
        <taxon>Halobacteriovoraceae</taxon>
        <taxon>Halobacteriovorax</taxon>
    </lineage>
</organism>
<evidence type="ECO:0000313" key="2">
    <source>
        <dbReference type="Proteomes" id="UP000008963"/>
    </source>
</evidence>
<dbReference type="Proteomes" id="UP000008963">
    <property type="component" value="Chromosome"/>
</dbReference>
<evidence type="ECO:0000313" key="1">
    <source>
        <dbReference type="EMBL" id="CBW25603.1"/>
    </source>
</evidence>
<gene>
    <name evidence="1" type="ordered locus">BMS_0698</name>
</gene>
<dbReference type="STRING" id="862908.BMS_0698"/>
<dbReference type="HOGENOM" id="CLU_2422866_0_0_7"/>
<protein>
    <submittedName>
        <fullName evidence="1">Uncharacterized protein</fullName>
    </submittedName>
</protein>
<accession>E1X5N6</accession>
<dbReference type="AlphaFoldDB" id="E1X5N6"/>
<dbReference type="KEGG" id="bmx:BMS_0698"/>
<dbReference type="EMBL" id="FQ312005">
    <property type="protein sequence ID" value="CBW25603.1"/>
    <property type="molecule type" value="Genomic_DNA"/>
</dbReference>
<dbReference type="PATRIC" id="fig|862908.3.peg.671"/>
<proteinExistence type="predicted"/>
<reference evidence="2" key="1">
    <citation type="journal article" date="2013" name="ISME J.">
        <title>A small predatory core genome in the divergent marine Bacteriovorax marinus SJ and the terrestrial Bdellovibrio bacteriovorus.</title>
        <authorList>
            <person name="Crossman L.C."/>
            <person name="Chen H."/>
            <person name="Cerdeno-Tarraga A.M."/>
            <person name="Brooks K."/>
            <person name="Quail M.A."/>
            <person name="Pineiro S.A."/>
            <person name="Hobley L."/>
            <person name="Sockett R.E."/>
            <person name="Bentley S.D."/>
            <person name="Parkhill J."/>
            <person name="Williams H.N."/>
            <person name="Stine O.C."/>
        </authorList>
    </citation>
    <scope>NUCLEOTIDE SEQUENCE [LARGE SCALE GENOMIC DNA]</scope>
    <source>
        <strain evidence="2">ATCC BAA-682 / DSM 15412 / SJ</strain>
    </source>
</reference>